<evidence type="ECO:0000256" key="8">
    <source>
        <dbReference type="PIRSR" id="PIRSR618044-2"/>
    </source>
</evidence>
<evidence type="ECO:0000313" key="12">
    <source>
        <dbReference type="EMBL" id="KAA0875418.1"/>
    </source>
</evidence>
<evidence type="ECO:0000256" key="6">
    <source>
        <dbReference type="ARBA" id="ARBA00023316"/>
    </source>
</evidence>
<evidence type="ECO:0000313" key="13">
    <source>
        <dbReference type="Proteomes" id="UP000325302"/>
    </source>
</evidence>
<keyword evidence="6" id="KW-0961">Cell wall biogenesis/degradation</keyword>
<dbReference type="EC" id="3.4.21.-" evidence="12"/>
<evidence type="ECO:0000256" key="1">
    <source>
        <dbReference type="ARBA" id="ARBA00007164"/>
    </source>
</evidence>
<evidence type="ECO:0000256" key="2">
    <source>
        <dbReference type="ARBA" id="ARBA00022729"/>
    </source>
</evidence>
<accession>A0A5A9W5Q2</accession>
<reference evidence="12 13" key="1">
    <citation type="submission" date="2019-03" db="EMBL/GenBank/DDBJ databases">
        <title>Nitrincola sp. nov. isolated from an Indian soda lake.</title>
        <authorList>
            <person name="Joshi A."/>
            <person name="Thite S.V."/>
            <person name="Joseph N."/>
            <person name="Dhotre D."/>
            <person name="Moorthy M."/>
            <person name="Shouche Y.S."/>
        </authorList>
    </citation>
    <scope>NUCLEOTIDE SEQUENCE [LARGE SCALE GENOMIC DNA]</scope>
    <source>
        <strain evidence="12 13">MEB193</strain>
    </source>
</reference>
<dbReference type="Proteomes" id="UP000325302">
    <property type="component" value="Unassembled WGS sequence"/>
</dbReference>
<evidence type="ECO:0000256" key="10">
    <source>
        <dbReference type="SAM" id="SignalP"/>
    </source>
</evidence>
<feature type="domain" description="Peptidase S11 D-alanyl-D-alanine carboxypeptidase A N-terminal" evidence="11">
    <location>
        <begin position="34"/>
        <end position="258"/>
    </location>
</feature>
<dbReference type="Gene3D" id="3.40.710.10">
    <property type="entry name" value="DD-peptidase/beta-lactamase superfamily"/>
    <property type="match status" value="1"/>
</dbReference>
<dbReference type="SUPFAM" id="SSF56601">
    <property type="entry name" value="beta-lactamase/transpeptidase-like"/>
    <property type="match status" value="1"/>
</dbReference>
<organism evidence="12 13">
    <name type="scientific">Nitrincola tapanii</name>
    <dbReference type="NCBI Taxonomy" id="1708751"/>
    <lineage>
        <taxon>Bacteria</taxon>
        <taxon>Pseudomonadati</taxon>
        <taxon>Pseudomonadota</taxon>
        <taxon>Gammaproteobacteria</taxon>
        <taxon>Oceanospirillales</taxon>
        <taxon>Oceanospirillaceae</taxon>
        <taxon>Nitrincola</taxon>
    </lineage>
</organism>
<keyword evidence="13" id="KW-1185">Reference proteome</keyword>
<dbReference type="GO" id="GO:0009002">
    <property type="term" value="F:serine-type D-Ala-D-Ala carboxypeptidase activity"/>
    <property type="evidence" value="ECO:0007669"/>
    <property type="project" value="InterPro"/>
</dbReference>
<evidence type="ECO:0000256" key="3">
    <source>
        <dbReference type="ARBA" id="ARBA00022801"/>
    </source>
</evidence>
<feature type="signal peptide" evidence="10">
    <location>
        <begin position="1"/>
        <end position="24"/>
    </location>
</feature>
<dbReference type="GO" id="GO:0009252">
    <property type="term" value="P:peptidoglycan biosynthetic process"/>
    <property type="evidence" value="ECO:0007669"/>
    <property type="project" value="UniProtKB-KW"/>
</dbReference>
<keyword evidence="2 10" id="KW-0732">Signal</keyword>
<comment type="similarity">
    <text evidence="1 9">Belongs to the peptidase S11 family.</text>
</comment>
<name>A0A5A9W5Q2_9GAMM</name>
<dbReference type="AlphaFoldDB" id="A0A5A9W5Q2"/>
<dbReference type="EMBL" id="SMRS01000003">
    <property type="protein sequence ID" value="KAA0875418.1"/>
    <property type="molecule type" value="Genomic_DNA"/>
</dbReference>
<proteinExistence type="inferred from homology"/>
<keyword evidence="4" id="KW-0133">Cell shape</keyword>
<keyword evidence="3 12" id="KW-0378">Hydrolase</keyword>
<feature type="active site" evidence="7">
    <location>
        <position position="121"/>
    </location>
</feature>
<dbReference type="NCBIfam" id="NF008668">
    <property type="entry name" value="PRK11669.1"/>
    <property type="match status" value="1"/>
</dbReference>
<feature type="active site" description="Proton acceptor" evidence="7">
    <location>
        <position position="67"/>
    </location>
</feature>
<keyword evidence="5" id="KW-0573">Peptidoglycan synthesis</keyword>
<dbReference type="Pfam" id="PF00768">
    <property type="entry name" value="Peptidase_S11"/>
    <property type="match status" value="1"/>
</dbReference>
<dbReference type="InterPro" id="IPR001967">
    <property type="entry name" value="Peptidase_S11_N"/>
</dbReference>
<feature type="binding site" evidence="8">
    <location>
        <position position="228"/>
    </location>
    <ligand>
        <name>substrate</name>
    </ligand>
</feature>
<sequence length="300" mass="33601">MKISRHFYVFAAFFLLCFTQTATAIPNRDVNALHLASVHAAVAPLGSQQLWIDKRSDRQVPIASITKLMMALVVVESGLPMQERLKIVPRTETYGKNAYSRIRMGSEVSRIDMLRMALMSSENLASYALAHHYPGGVAAFVNQMNRRAQELGMTQTRFIDPAGLSPGNVSTARDLLKLVAATYQQPLLRQLSTQGQGDVHFRQPNYTLAYTNTNPLVRNERWQVKLSKTGFLSEAGRCLVMVAEVNGQLLAMVMLDSDGLRTPIGDAGRIRRWIETGSSGDLPQGARDYERERLRHYGYR</sequence>
<dbReference type="GO" id="GO:0006508">
    <property type="term" value="P:proteolysis"/>
    <property type="evidence" value="ECO:0007669"/>
    <property type="project" value="InterPro"/>
</dbReference>
<dbReference type="GO" id="GO:0008360">
    <property type="term" value="P:regulation of cell shape"/>
    <property type="evidence" value="ECO:0007669"/>
    <property type="project" value="UniProtKB-KW"/>
</dbReference>
<protein>
    <submittedName>
        <fullName evidence="12">D-alanyl-D-alanine endopeptidase</fullName>
        <ecNumber evidence="12">3.4.21.-</ecNumber>
    </submittedName>
</protein>
<dbReference type="PANTHER" id="PTHR21581:SF26">
    <property type="entry name" value="D-ALANYL-D-ALANINE ENDOPEPTIDASE"/>
    <property type="match status" value="1"/>
</dbReference>
<dbReference type="PANTHER" id="PTHR21581">
    <property type="entry name" value="D-ALANYL-D-ALANINE CARBOXYPEPTIDASE"/>
    <property type="match status" value="1"/>
</dbReference>
<comment type="caution">
    <text evidence="12">The sequence shown here is derived from an EMBL/GenBank/DDBJ whole genome shotgun (WGS) entry which is preliminary data.</text>
</comment>
<dbReference type="InterPro" id="IPR018044">
    <property type="entry name" value="Peptidase_S11"/>
</dbReference>
<evidence type="ECO:0000256" key="5">
    <source>
        <dbReference type="ARBA" id="ARBA00022984"/>
    </source>
</evidence>
<evidence type="ECO:0000256" key="7">
    <source>
        <dbReference type="PIRSR" id="PIRSR618044-1"/>
    </source>
</evidence>
<gene>
    <name evidence="12" type="ORF">E1H14_05370</name>
</gene>
<dbReference type="GO" id="GO:0071555">
    <property type="term" value="P:cell wall organization"/>
    <property type="evidence" value="ECO:0007669"/>
    <property type="project" value="UniProtKB-KW"/>
</dbReference>
<evidence type="ECO:0000256" key="4">
    <source>
        <dbReference type="ARBA" id="ARBA00022960"/>
    </source>
</evidence>
<dbReference type="PRINTS" id="PR00725">
    <property type="entry name" value="DADACBPTASE1"/>
</dbReference>
<dbReference type="InterPro" id="IPR012338">
    <property type="entry name" value="Beta-lactam/transpept-like"/>
</dbReference>
<evidence type="ECO:0000259" key="11">
    <source>
        <dbReference type="Pfam" id="PF00768"/>
    </source>
</evidence>
<feature type="active site" description="Acyl-ester intermediate" evidence="7">
    <location>
        <position position="64"/>
    </location>
</feature>
<dbReference type="RefSeq" id="WP_149390425.1">
    <property type="nucleotide sequence ID" value="NZ_SMRS01000003.1"/>
</dbReference>
<feature type="chain" id="PRO_5022796982" evidence="10">
    <location>
        <begin position="25"/>
        <end position="300"/>
    </location>
</feature>
<evidence type="ECO:0000256" key="9">
    <source>
        <dbReference type="RuleBase" id="RU004016"/>
    </source>
</evidence>
<dbReference type="OrthoDB" id="5688590at2"/>